<dbReference type="PROSITE" id="PS51833">
    <property type="entry name" value="HDOD"/>
    <property type="match status" value="1"/>
</dbReference>
<organism evidence="4 5">
    <name type="scientific">Tissierella carlieri</name>
    <dbReference type="NCBI Taxonomy" id="689904"/>
    <lineage>
        <taxon>Bacteria</taxon>
        <taxon>Bacillati</taxon>
        <taxon>Bacillota</taxon>
        <taxon>Tissierellia</taxon>
        <taxon>Tissierellales</taxon>
        <taxon>Tissierellaceae</taxon>
        <taxon>Tissierella</taxon>
    </lineage>
</organism>
<dbReference type="Pfam" id="PF08668">
    <property type="entry name" value="HDOD"/>
    <property type="match status" value="1"/>
</dbReference>
<evidence type="ECO:0000259" key="3">
    <source>
        <dbReference type="PROSITE" id="PS51833"/>
    </source>
</evidence>
<keyword evidence="5" id="KW-1185">Reference proteome</keyword>
<dbReference type="Pfam" id="PF00563">
    <property type="entry name" value="EAL"/>
    <property type="match status" value="1"/>
</dbReference>
<dbReference type="EMBL" id="JANGAC010000003">
    <property type="protein sequence ID" value="MCQ4922358.1"/>
    <property type="molecule type" value="Genomic_DNA"/>
</dbReference>
<gene>
    <name evidence="4" type="ORF">NE686_04620</name>
</gene>
<dbReference type="PANTHER" id="PTHR33525:SF4">
    <property type="entry name" value="CYCLIC DI-GMP PHOSPHODIESTERASE CDGJ"/>
    <property type="match status" value="1"/>
</dbReference>
<sequence length="402" mass="46339">MDVFLARQPIFDSEQRVSAYEILYRSGLVNNFDGIDGDEASREVIFNTFQTFGIENLTNAKPVFINFTESLINDETATLFSKDLLVVEILEDVLPSEQVIENSRSLKEMGYKIALDDFIYKPEYEELIELADIVKIDFLLSDKEEIKRLSRDLKNRNIELLAEKVETREDFEYAKKLGFSLFQGFFFSKPEIVISKKIQPIKTTCLQLVSKVNEKEIDFGKIANIVSMDLSLTYNLLKLVNSAAFGFRYRIKSVKHAVVALGEREIKKWIYLVVVNTIGEDEPDELTRLSLIRARFAELIAINTRYKKQSEEMFLLGLFSLLDVILRRPIREVLDEVKASNVIKDALIDGNGEIGIIYKMIIAYEKAEWDEVLLYAESLDIDCYLIVKAYMDALLWYNKLVG</sequence>
<dbReference type="SUPFAM" id="SSF141868">
    <property type="entry name" value="EAL domain-like"/>
    <property type="match status" value="1"/>
</dbReference>
<evidence type="ECO:0000313" key="5">
    <source>
        <dbReference type="Proteomes" id="UP001524478"/>
    </source>
</evidence>
<name>A0ABT1S7B1_9FIRM</name>
<dbReference type="InterPro" id="IPR001633">
    <property type="entry name" value="EAL_dom"/>
</dbReference>
<comment type="caution">
    <text evidence="4">The sequence shown here is derived from an EMBL/GenBank/DDBJ whole genome shotgun (WGS) entry which is preliminary data.</text>
</comment>
<feature type="domain" description="HDOD" evidence="3">
    <location>
        <begin position="198"/>
        <end position="385"/>
    </location>
</feature>
<feature type="domain" description="EAL" evidence="2">
    <location>
        <begin position="1"/>
        <end position="204"/>
    </location>
</feature>
<dbReference type="PANTHER" id="PTHR33525">
    <property type="match status" value="1"/>
</dbReference>
<dbReference type="InterPro" id="IPR035919">
    <property type="entry name" value="EAL_sf"/>
</dbReference>
<dbReference type="InterPro" id="IPR013976">
    <property type="entry name" value="HDOD"/>
</dbReference>
<dbReference type="InterPro" id="IPR052340">
    <property type="entry name" value="RNase_Y/CdgJ"/>
</dbReference>
<reference evidence="4 5" key="1">
    <citation type="submission" date="2022-06" db="EMBL/GenBank/DDBJ databases">
        <title>Isolation of gut microbiota from human fecal samples.</title>
        <authorList>
            <person name="Pamer E.G."/>
            <person name="Barat B."/>
            <person name="Waligurski E."/>
            <person name="Medina S."/>
            <person name="Paddock L."/>
            <person name="Mostad J."/>
        </authorList>
    </citation>
    <scope>NUCLEOTIDE SEQUENCE [LARGE SCALE GENOMIC DNA]</scope>
    <source>
        <strain evidence="4 5">DFI.7.95</strain>
    </source>
</reference>
<dbReference type="PIRSF" id="PIRSF003180">
    <property type="entry name" value="DiGMPpdiest_YuxH"/>
    <property type="match status" value="1"/>
</dbReference>
<evidence type="ECO:0000256" key="1">
    <source>
        <dbReference type="SAM" id="Coils"/>
    </source>
</evidence>
<dbReference type="InterPro" id="IPR014408">
    <property type="entry name" value="dGMP_Pdiesterase_EAL/HD-GYP"/>
</dbReference>
<dbReference type="SMART" id="SM00052">
    <property type="entry name" value="EAL"/>
    <property type="match status" value="1"/>
</dbReference>
<dbReference type="SUPFAM" id="SSF109604">
    <property type="entry name" value="HD-domain/PDEase-like"/>
    <property type="match status" value="1"/>
</dbReference>
<dbReference type="Proteomes" id="UP001524478">
    <property type="component" value="Unassembled WGS sequence"/>
</dbReference>
<proteinExistence type="predicted"/>
<dbReference type="PROSITE" id="PS50883">
    <property type="entry name" value="EAL"/>
    <property type="match status" value="1"/>
</dbReference>
<evidence type="ECO:0000313" key="4">
    <source>
        <dbReference type="EMBL" id="MCQ4922358.1"/>
    </source>
</evidence>
<keyword evidence="1" id="KW-0175">Coiled coil</keyword>
<accession>A0ABT1S7B1</accession>
<dbReference type="Gene3D" id="3.20.20.450">
    <property type="entry name" value="EAL domain"/>
    <property type="match status" value="1"/>
</dbReference>
<feature type="coiled-coil region" evidence="1">
    <location>
        <begin position="136"/>
        <end position="163"/>
    </location>
</feature>
<protein>
    <submittedName>
        <fullName evidence="4">HDOD domain-containing protein</fullName>
    </submittedName>
</protein>
<dbReference type="RefSeq" id="WP_256310640.1">
    <property type="nucleotide sequence ID" value="NZ_JANGAC010000003.1"/>
</dbReference>
<dbReference type="Gene3D" id="1.10.3210.10">
    <property type="entry name" value="Hypothetical protein af1432"/>
    <property type="match status" value="1"/>
</dbReference>
<evidence type="ECO:0000259" key="2">
    <source>
        <dbReference type="PROSITE" id="PS50883"/>
    </source>
</evidence>